<protein>
    <submittedName>
        <fullName evidence="1">Uncharacterized protein</fullName>
    </submittedName>
</protein>
<evidence type="ECO:0000313" key="1">
    <source>
        <dbReference type="EMBL" id="KAG2928665.1"/>
    </source>
</evidence>
<dbReference type="Proteomes" id="UP000736787">
    <property type="component" value="Unassembled WGS sequence"/>
</dbReference>
<proteinExistence type="predicted"/>
<comment type="caution">
    <text evidence="1">The sequence shown here is derived from an EMBL/GenBank/DDBJ whole genome shotgun (WGS) entry which is preliminary data.</text>
</comment>
<reference evidence="1" key="1">
    <citation type="submission" date="2018-10" db="EMBL/GenBank/DDBJ databases">
        <title>Effector identification in a new, highly contiguous assembly of the strawberry crown rot pathogen Phytophthora cactorum.</title>
        <authorList>
            <person name="Armitage A.D."/>
            <person name="Nellist C.F."/>
            <person name="Bates H."/>
            <person name="Vickerstaff R.J."/>
            <person name="Harrison R.J."/>
        </authorList>
    </citation>
    <scope>NUCLEOTIDE SEQUENCE</scope>
    <source>
        <strain evidence="1">4040</strain>
    </source>
</reference>
<gene>
    <name evidence="1" type="ORF">PC117_g14249</name>
</gene>
<dbReference type="EMBL" id="RCMK01000440">
    <property type="protein sequence ID" value="KAG2928665.1"/>
    <property type="molecule type" value="Genomic_DNA"/>
</dbReference>
<dbReference type="AlphaFoldDB" id="A0A8T1KNT1"/>
<evidence type="ECO:0000313" key="2">
    <source>
        <dbReference type="Proteomes" id="UP000736787"/>
    </source>
</evidence>
<organism evidence="1 2">
    <name type="scientific">Phytophthora cactorum</name>
    <dbReference type="NCBI Taxonomy" id="29920"/>
    <lineage>
        <taxon>Eukaryota</taxon>
        <taxon>Sar</taxon>
        <taxon>Stramenopiles</taxon>
        <taxon>Oomycota</taxon>
        <taxon>Peronosporomycetes</taxon>
        <taxon>Peronosporales</taxon>
        <taxon>Peronosporaceae</taxon>
        <taxon>Phytophthora</taxon>
    </lineage>
</organism>
<name>A0A8T1KNT1_9STRA</name>
<accession>A0A8T1KNT1</accession>
<sequence length="82" mass="9335">MNRRFAQACLALWIAPATPSCVHDQLSARPVSSTQNYDNDPRRPHDAQYVPAPAPSSDNQEQPIIIEQAVELQELRWPRHHP</sequence>